<comment type="caution">
    <text evidence="1">The sequence shown here is derived from an EMBL/GenBank/DDBJ whole genome shotgun (WGS) entry which is preliminary data.</text>
</comment>
<organism evidence="1 2">
    <name type="scientific">Didymella pomorum</name>
    <dbReference type="NCBI Taxonomy" id="749634"/>
    <lineage>
        <taxon>Eukaryota</taxon>
        <taxon>Fungi</taxon>
        <taxon>Dikarya</taxon>
        <taxon>Ascomycota</taxon>
        <taxon>Pezizomycotina</taxon>
        <taxon>Dothideomycetes</taxon>
        <taxon>Pleosporomycetidae</taxon>
        <taxon>Pleosporales</taxon>
        <taxon>Pleosporineae</taxon>
        <taxon>Didymellaceae</taxon>
        <taxon>Didymella</taxon>
    </lineage>
</organism>
<sequence>MIVTIDDYRGTSIAKPGSRHLRDEELIDDGSKFTVANAGDLMLKLQALHRLLIHAPVEHHSRLPLDDILKAAPPRTYVDGSENVYFAVKGLSWPSKIPEAFIEAYRDVLQSRPFTNKYIYKPRSPVRLDIMRVSKALHKETADRFFNGSTLYIEAYPDLRRGVWIQSYFTRTTTIEYVARVMRMSHAAKSRVVQLELRIFPEDAASPINSFHAEQLDTSSLRRICTELPNLKTILISFEKIPNRLCLLDGRARWPNQASFYSGQRLTLAWIHAQLPREGPRIVWDMTHFRHSIDDPALLRKEVLSQPMMKESIASDGALDLARSANATQEDSQRWSEIRYIVSEAVAPRRSNIFSLG</sequence>
<reference evidence="1" key="1">
    <citation type="submission" date="2022-10" db="EMBL/GenBank/DDBJ databases">
        <title>Tapping the CABI collections for fungal endophytes: first genome assemblies for Collariella, Neodidymelliopsis, Ascochyta clinopodiicola, Didymella pomorum, Didymosphaeria variabile, Neocosmospora piperis and Neocucurbitaria cava.</title>
        <authorList>
            <person name="Hill R."/>
        </authorList>
    </citation>
    <scope>NUCLEOTIDE SEQUENCE</scope>
    <source>
        <strain evidence="1">IMI 355091</strain>
    </source>
</reference>
<keyword evidence="2" id="KW-1185">Reference proteome</keyword>
<gene>
    <name evidence="1" type="ORF">N0V91_005550</name>
</gene>
<dbReference type="AlphaFoldDB" id="A0A9W9D6M2"/>
<evidence type="ECO:0000313" key="1">
    <source>
        <dbReference type="EMBL" id="KAJ4405006.1"/>
    </source>
</evidence>
<evidence type="ECO:0000313" key="2">
    <source>
        <dbReference type="Proteomes" id="UP001140510"/>
    </source>
</evidence>
<dbReference type="EMBL" id="JAPEVA010000038">
    <property type="protein sequence ID" value="KAJ4405006.1"/>
    <property type="molecule type" value="Genomic_DNA"/>
</dbReference>
<dbReference type="Proteomes" id="UP001140510">
    <property type="component" value="Unassembled WGS sequence"/>
</dbReference>
<dbReference type="OrthoDB" id="5372935at2759"/>
<proteinExistence type="predicted"/>
<name>A0A9W9D6M2_9PLEO</name>
<accession>A0A9W9D6M2</accession>
<protein>
    <submittedName>
        <fullName evidence="1">Uncharacterized protein</fullName>
    </submittedName>
</protein>